<comment type="caution">
    <text evidence="3">The sequence shown here is derived from an EMBL/GenBank/DDBJ whole genome shotgun (WGS) entry which is preliminary data.</text>
</comment>
<evidence type="ECO:0000256" key="1">
    <source>
        <dbReference type="SAM" id="Phobius"/>
    </source>
</evidence>
<protein>
    <submittedName>
        <fullName evidence="3">YARHG domain-containing protein</fullName>
    </submittedName>
</protein>
<name>A0A371J150_9FIRM</name>
<proteinExistence type="predicted"/>
<dbReference type="SMART" id="SM01324">
    <property type="entry name" value="YARHG"/>
    <property type="match status" value="1"/>
</dbReference>
<sequence length="300" mass="34618">MKHCSNCGNKLENNDLFCNNCGKSTVENNTSTKLNTKPKINSKTKLSVLICLVFVILVILSCGVLFRNDLMISYYIHKGNSEDTISTKISYYSKALQINYDTNLVDKINKSIADVDTDEAESILSSLDSVLLKKDLDKLYIIIYIKKAEENFNNNNYETTWLYLDNATIYGYDVEQFEYYNDLVKKSSDNYNTQTHITERIYVYKNGSPVYADESSNYYFIPDSDRRHLTSSELSCYDKDSLGFIRNEIFARHGYIFKTEPYKSYFNSMPWYIPNLYASGSVSSLNSIEKANVNLILKFE</sequence>
<dbReference type="InterPro" id="IPR026870">
    <property type="entry name" value="Zinc_ribbon_dom"/>
</dbReference>
<dbReference type="PANTHER" id="PTHR40038">
    <property type="entry name" value="MEMBRANE-ASSOCIATED PROTEIN TCAA"/>
    <property type="match status" value="1"/>
</dbReference>
<evidence type="ECO:0000313" key="4">
    <source>
        <dbReference type="Proteomes" id="UP000215694"/>
    </source>
</evidence>
<dbReference type="PANTHER" id="PTHR40038:SF1">
    <property type="entry name" value="MEMBRANE-ASSOCIATED PROTEIN TCAA"/>
    <property type="match status" value="1"/>
</dbReference>
<keyword evidence="1" id="KW-1133">Transmembrane helix</keyword>
<dbReference type="Proteomes" id="UP000215694">
    <property type="component" value="Unassembled WGS sequence"/>
</dbReference>
<dbReference type="RefSeq" id="WP_094369188.1">
    <property type="nucleotide sequence ID" value="NZ_NOJY02000025.1"/>
</dbReference>
<dbReference type="AlphaFoldDB" id="A0A371J150"/>
<keyword evidence="1" id="KW-0812">Transmembrane</keyword>
<evidence type="ECO:0000313" key="3">
    <source>
        <dbReference type="EMBL" id="RDY26490.1"/>
    </source>
</evidence>
<gene>
    <name evidence="3" type="ORF">CHL78_013045</name>
</gene>
<dbReference type="InterPro" id="IPR025582">
    <property type="entry name" value="YARHG_dom"/>
</dbReference>
<dbReference type="EMBL" id="NOJY02000025">
    <property type="protein sequence ID" value="RDY26490.1"/>
    <property type="molecule type" value="Genomic_DNA"/>
</dbReference>
<dbReference type="InterPro" id="IPR038434">
    <property type="entry name" value="YARHG_sf"/>
</dbReference>
<dbReference type="Pfam" id="PF13308">
    <property type="entry name" value="YARHG"/>
    <property type="match status" value="1"/>
</dbReference>
<keyword evidence="1" id="KW-0472">Membrane</keyword>
<dbReference type="OrthoDB" id="517663at2"/>
<keyword evidence="4" id="KW-1185">Reference proteome</keyword>
<evidence type="ECO:0000259" key="2">
    <source>
        <dbReference type="SMART" id="SM01324"/>
    </source>
</evidence>
<dbReference type="Gene3D" id="1.20.58.1690">
    <property type="match status" value="1"/>
</dbReference>
<feature type="domain" description="YARHG" evidence="2">
    <location>
        <begin position="217"/>
        <end position="300"/>
    </location>
</feature>
<feature type="transmembrane region" description="Helical" evidence="1">
    <location>
        <begin position="46"/>
        <end position="66"/>
    </location>
</feature>
<dbReference type="Pfam" id="PF13240">
    <property type="entry name" value="Zn_Ribbon_1"/>
    <property type="match status" value="1"/>
</dbReference>
<reference evidence="3 4" key="1">
    <citation type="journal article" date="2017" name="Genome Announc.">
        <title>Draft Genome Sequence of Romboutsia weinsteinii sp. nov. Strain CCRI-19649(T) Isolated from Surface Water.</title>
        <authorList>
            <person name="Maheux A.F."/>
            <person name="Boudreau D.K."/>
            <person name="Berube E."/>
            <person name="Boissinot M."/>
            <person name="Cantin P."/>
            <person name="Raymond F."/>
            <person name="Corbeil J."/>
            <person name="Omar R.F."/>
            <person name="Bergeron M.G."/>
        </authorList>
    </citation>
    <scope>NUCLEOTIDE SEQUENCE [LARGE SCALE GENOMIC DNA]</scope>
    <source>
        <strain evidence="3 4">CCRI-19649</strain>
    </source>
</reference>
<organism evidence="3 4">
    <name type="scientific">Romboutsia weinsteinii</name>
    <dbReference type="NCBI Taxonomy" id="2020949"/>
    <lineage>
        <taxon>Bacteria</taxon>
        <taxon>Bacillati</taxon>
        <taxon>Bacillota</taxon>
        <taxon>Clostridia</taxon>
        <taxon>Peptostreptococcales</taxon>
        <taxon>Peptostreptococcaceae</taxon>
        <taxon>Romboutsia</taxon>
    </lineage>
</organism>
<accession>A0A371J150</accession>